<dbReference type="GO" id="GO:0031417">
    <property type="term" value="C:NatC complex"/>
    <property type="evidence" value="ECO:0007669"/>
    <property type="project" value="TreeGrafter"/>
</dbReference>
<dbReference type="Gene3D" id="3.40.630.30">
    <property type="match status" value="1"/>
</dbReference>
<evidence type="ECO:0000259" key="4">
    <source>
        <dbReference type="PROSITE" id="PS51186"/>
    </source>
</evidence>
<dbReference type="InterPro" id="IPR000182">
    <property type="entry name" value="GNAT_dom"/>
</dbReference>
<evidence type="ECO:0000313" key="5">
    <source>
        <dbReference type="EMBL" id="KAI5070414.1"/>
    </source>
</evidence>
<evidence type="ECO:0000313" key="6">
    <source>
        <dbReference type="Proteomes" id="UP000886520"/>
    </source>
</evidence>
<evidence type="ECO:0000256" key="1">
    <source>
        <dbReference type="ARBA" id="ARBA00022679"/>
    </source>
</evidence>
<organism evidence="5 6">
    <name type="scientific">Adiantum capillus-veneris</name>
    <name type="common">Maidenhair fern</name>
    <dbReference type="NCBI Taxonomy" id="13818"/>
    <lineage>
        <taxon>Eukaryota</taxon>
        <taxon>Viridiplantae</taxon>
        <taxon>Streptophyta</taxon>
        <taxon>Embryophyta</taxon>
        <taxon>Tracheophyta</taxon>
        <taxon>Polypodiopsida</taxon>
        <taxon>Polypodiidae</taxon>
        <taxon>Polypodiales</taxon>
        <taxon>Pteridineae</taxon>
        <taxon>Pteridaceae</taxon>
        <taxon>Vittarioideae</taxon>
        <taxon>Adiantum</taxon>
    </lineage>
</organism>
<reference evidence="5" key="1">
    <citation type="submission" date="2021-01" db="EMBL/GenBank/DDBJ databases">
        <title>Adiantum capillus-veneris genome.</title>
        <authorList>
            <person name="Fang Y."/>
            <person name="Liao Q."/>
        </authorList>
    </citation>
    <scope>NUCLEOTIDE SEQUENCE</scope>
    <source>
        <strain evidence="5">H3</strain>
        <tissue evidence="5">Leaf</tissue>
    </source>
</reference>
<dbReference type="PANTHER" id="PTHR45896:SF1">
    <property type="entry name" value="N-ALPHA-ACETYLTRANSFERASE 30"/>
    <property type="match status" value="1"/>
</dbReference>
<gene>
    <name evidence="5" type="ORF">GOP47_0014757</name>
</gene>
<dbReference type="GO" id="GO:0004596">
    <property type="term" value="F:protein-N-terminal amino-acid acetyltransferase activity"/>
    <property type="evidence" value="ECO:0007669"/>
    <property type="project" value="InterPro"/>
</dbReference>
<name>A0A9D4UM45_ADICA</name>
<accession>A0A9D4UM45</accession>
<dbReference type="PROSITE" id="PS51186">
    <property type="entry name" value="GNAT"/>
    <property type="match status" value="1"/>
</dbReference>
<keyword evidence="2" id="KW-0012">Acyltransferase</keyword>
<keyword evidence="1" id="KW-0808">Transferase</keyword>
<keyword evidence="6" id="KW-1185">Reference proteome</keyword>
<protein>
    <recommendedName>
        <fullName evidence="4">N-acetyltransferase domain-containing protein</fullName>
    </recommendedName>
</protein>
<dbReference type="AlphaFoldDB" id="A0A9D4UM45"/>
<sequence length="125" mass="14382">MDDENGAAMVPIRYVSYQGEEQLPIIMSLIDQELSEPYSIFTYRYFITLWPQLCFMAFHEDTCVGTIVCKMGQHRNTFRGYIAMLVVIKPFRGRGIATELVTRSIQNMRDAGCEEVTLEAEMHSD</sequence>
<proteinExistence type="inferred from homology"/>
<dbReference type="PANTHER" id="PTHR45896">
    <property type="entry name" value="N-ALPHA-ACETYLTRANSFERASE 30"/>
    <property type="match status" value="1"/>
</dbReference>
<dbReference type="InterPro" id="IPR016181">
    <property type="entry name" value="Acyl_CoA_acyltransferase"/>
</dbReference>
<feature type="domain" description="N-acetyltransferase" evidence="4">
    <location>
        <begin position="10"/>
        <end position="125"/>
    </location>
</feature>
<dbReference type="EMBL" id="JABFUD020000014">
    <property type="protein sequence ID" value="KAI5070414.1"/>
    <property type="molecule type" value="Genomic_DNA"/>
</dbReference>
<dbReference type="Pfam" id="PF00583">
    <property type="entry name" value="Acetyltransf_1"/>
    <property type="match status" value="1"/>
</dbReference>
<evidence type="ECO:0000256" key="2">
    <source>
        <dbReference type="ARBA" id="ARBA00023315"/>
    </source>
</evidence>
<dbReference type="InterPro" id="IPR044542">
    <property type="entry name" value="NAA30-like"/>
</dbReference>
<dbReference type="SUPFAM" id="SSF55729">
    <property type="entry name" value="Acyl-CoA N-acyltransferases (Nat)"/>
    <property type="match status" value="1"/>
</dbReference>
<comment type="caution">
    <text evidence="5">The sequence shown here is derived from an EMBL/GenBank/DDBJ whole genome shotgun (WGS) entry which is preliminary data.</text>
</comment>
<dbReference type="CDD" id="cd04301">
    <property type="entry name" value="NAT_SF"/>
    <property type="match status" value="1"/>
</dbReference>
<comment type="similarity">
    <text evidence="3">Belongs to the acetyltransferase family. MAK3 subfamily.</text>
</comment>
<dbReference type="OrthoDB" id="249099at2759"/>
<evidence type="ECO:0000256" key="3">
    <source>
        <dbReference type="ARBA" id="ARBA00024025"/>
    </source>
</evidence>
<dbReference type="Proteomes" id="UP000886520">
    <property type="component" value="Chromosome 14"/>
</dbReference>